<keyword evidence="1" id="KW-1015">Disulfide bond</keyword>
<gene>
    <name evidence="3" type="ORF">PECUL_23A017128</name>
</gene>
<evidence type="ECO:0000256" key="1">
    <source>
        <dbReference type="ARBA" id="ARBA00023157"/>
    </source>
</evidence>
<evidence type="ECO:0000313" key="3">
    <source>
        <dbReference type="EMBL" id="CAH2330716.1"/>
    </source>
</evidence>
<evidence type="ECO:0000313" key="4">
    <source>
        <dbReference type="Proteomes" id="UP001295444"/>
    </source>
</evidence>
<dbReference type="PANTHER" id="PTHR24252:SF7">
    <property type="entry name" value="HYALIN"/>
    <property type="match status" value="1"/>
</dbReference>
<keyword evidence="4" id="KW-1185">Reference proteome</keyword>
<dbReference type="GO" id="GO:0004252">
    <property type="term" value="F:serine-type endopeptidase activity"/>
    <property type="evidence" value="ECO:0007669"/>
    <property type="project" value="InterPro"/>
</dbReference>
<dbReference type="Proteomes" id="UP001295444">
    <property type="component" value="Unassembled WGS sequence"/>
</dbReference>
<dbReference type="PANTHER" id="PTHR24252">
    <property type="entry name" value="ACROSIN-RELATED"/>
    <property type="match status" value="1"/>
</dbReference>
<dbReference type="GO" id="GO:0006508">
    <property type="term" value="P:proteolysis"/>
    <property type="evidence" value="ECO:0007669"/>
    <property type="project" value="UniProtKB-KW"/>
</dbReference>
<feature type="non-terminal residue" evidence="3">
    <location>
        <position position="1"/>
    </location>
</feature>
<reference evidence="3" key="1">
    <citation type="submission" date="2022-03" db="EMBL/GenBank/DDBJ databases">
        <authorList>
            <person name="Alioto T."/>
            <person name="Alioto T."/>
            <person name="Gomez Garrido J."/>
        </authorList>
    </citation>
    <scope>NUCLEOTIDE SEQUENCE</scope>
</reference>
<dbReference type="InterPro" id="IPR001254">
    <property type="entry name" value="Trypsin_dom"/>
</dbReference>
<organism evidence="3 4">
    <name type="scientific">Pelobates cultripes</name>
    <name type="common">Western spadefoot toad</name>
    <dbReference type="NCBI Taxonomy" id="61616"/>
    <lineage>
        <taxon>Eukaryota</taxon>
        <taxon>Metazoa</taxon>
        <taxon>Chordata</taxon>
        <taxon>Craniata</taxon>
        <taxon>Vertebrata</taxon>
        <taxon>Euteleostomi</taxon>
        <taxon>Amphibia</taxon>
        <taxon>Batrachia</taxon>
        <taxon>Anura</taxon>
        <taxon>Pelobatoidea</taxon>
        <taxon>Pelobatidae</taxon>
        <taxon>Pelobates</taxon>
    </lineage>
</organism>
<feature type="domain" description="Peptidase S1" evidence="2">
    <location>
        <begin position="1"/>
        <end position="90"/>
    </location>
</feature>
<name>A0AAD1TNK4_PELCU</name>
<dbReference type="PROSITE" id="PS50240">
    <property type="entry name" value="TRYPSIN_DOM"/>
    <property type="match status" value="1"/>
</dbReference>
<dbReference type="InterPro" id="IPR043504">
    <property type="entry name" value="Peptidase_S1_PA_chymotrypsin"/>
</dbReference>
<keyword evidence="3" id="KW-0645">Protease</keyword>
<sequence>FRSVDKFKILIGYYNLTQPTSNSVVVLVKSYTIHPSYSSDTNFGDIAVVELKHPVNFTNYIQPICVPSSNETFPGGKMCWVTGWGDIQSG</sequence>
<protein>
    <submittedName>
        <fullName evidence="3">Serine protease 27-like</fullName>
    </submittedName>
</protein>
<feature type="non-terminal residue" evidence="3">
    <location>
        <position position="90"/>
    </location>
</feature>
<dbReference type="Pfam" id="PF00089">
    <property type="entry name" value="Trypsin"/>
    <property type="match status" value="1"/>
</dbReference>
<dbReference type="Gene3D" id="2.40.10.10">
    <property type="entry name" value="Trypsin-like serine proteases"/>
    <property type="match status" value="1"/>
</dbReference>
<dbReference type="EMBL" id="CAKOES020001060">
    <property type="protein sequence ID" value="CAH2330716.1"/>
    <property type="molecule type" value="Genomic_DNA"/>
</dbReference>
<proteinExistence type="predicted"/>
<dbReference type="AlphaFoldDB" id="A0AAD1TNK4"/>
<comment type="caution">
    <text evidence="3">The sequence shown here is derived from an EMBL/GenBank/DDBJ whole genome shotgun (WGS) entry which is preliminary data.</text>
</comment>
<evidence type="ECO:0000259" key="2">
    <source>
        <dbReference type="PROSITE" id="PS50240"/>
    </source>
</evidence>
<dbReference type="InterPro" id="IPR009003">
    <property type="entry name" value="Peptidase_S1_PA"/>
</dbReference>
<accession>A0AAD1TNK4</accession>
<keyword evidence="3" id="KW-0378">Hydrolase</keyword>
<dbReference type="SUPFAM" id="SSF50494">
    <property type="entry name" value="Trypsin-like serine proteases"/>
    <property type="match status" value="1"/>
</dbReference>